<protein>
    <submittedName>
        <fullName evidence="3">Uncharacterized protein</fullName>
    </submittedName>
</protein>
<evidence type="ECO:0000256" key="1">
    <source>
        <dbReference type="SAM" id="MobiDB-lite"/>
    </source>
</evidence>
<keyword evidence="2" id="KW-0732">Signal</keyword>
<sequence>MKRLSILLAGAALCSLPVASAYADCREDLASLKADGTTTASVASSDPGGMSGSADASASAPGTTTNFETGKTTGAAATGTDQQAGQISKDGSLAPLENSGDADKSASASGAGKQDGTSGAMSNDQSPASAQGMTSNSSESASAGNVSKDGQTMPMASGQGKGEPDVAMSGQDAGAQQSGDKTAAASSGQGTGSDDSGSRQMAAASGGGYDQAIQRAQSALDSGDEAACMAAVEEARAMQGGQNSSN</sequence>
<name>A0A9X1NWX8_9HYPH</name>
<organism evidence="3 4">
    <name type="scientific">Jiella avicenniae</name>
    <dbReference type="NCBI Taxonomy" id="2907202"/>
    <lineage>
        <taxon>Bacteria</taxon>
        <taxon>Pseudomonadati</taxon>
        <taxon>Pseudomonadota</taxon>
        <taxon>Alphaproteobacteria</taxon>
        <taxon>Hyphomicrobiales</taxon>
        <taxon>Aurantimonadaceae</taxon>
        <taxon>Jiella</taxon>
    </lineage>
</organism>
<dbReference type="RefSeq" id="WP_233717763.1">
    <property type="nucleotide sequence ID" value="NZ_JAJUWU010000003.1"/>
</dbReference>
<evidence type="ECO:0000313" key="4">
    <source>
        <dbReference type="Proteomes" id="UP001139035"/>
    </source>
</evidence>
<dbReference type="EMBL" id="JAJUWU010000003">
    <property type="protein sequence ID" value="MCE7027082.1"/>
    <property type="molecule type" value="Genomic_DNA"/>
</dbReference>
<feature type="compositionally biased region" description="Low complexity" evidence="1">
    <location>
        <begin position="182"/>
        <end position="195"/>
    </location>
</feature>
<accession>A0A9X1NWX8</accession>
<feature type="signal peptide" evidence="2">
    <location>
        <begin position="1"/>
        <end position="23"/>
    </location>
</feature>
<feature type="region of interest" description="Disordered" evidence="1">
    <location>
        <begin position="34"/>
        <end position="209"/>
    </location>
</feature>
<feature type="compositionally biased region" description="Low complexity" evidence="1">
    <location>
        <begin position="105"/>
        <end position="116"/>
    </location>
</feature>
<dbReference type="Proteomes" id="UP001139035">
    <property type="component" value="Unassembled WGS sequence"/>
</dbReference>
<comment type="caution">
    <text evidence="3">The sequence shown here is derived from an EMBL/GenBank/DDBJ whole genome shotgun (WGS) entry which is preliminary data.</text>
</comment>
<feature type="compositionally biased region" description="Polar residues" evidence="1">
    <location>
        <begin position="117"/>
        <end position="150"/>
    </location>
</feature>
<keyword evidence="4" id="KW-1185">Reference proteome</keyword>
<evidence type="ECO:0000313" key="3">
    <source>
        <dbReference type="EMBL" id="MCE7027082.1"/>
    </source>
</evidence>
<evidence type="ECO:0000256" key="2">
    <source>
        <dbReference type="SAM" id="SignalP"/>
    </source>
</evidence>
<reference evidence="3" key="1">
    <citation type="submission" date="2022-01" db="EMBL/GenBank/DDBJ databases">
        <title>Jiella avicenniae sp. nov., a novel endophytic bacterium isolated from bark of Avicennia marina.</title>
        <authorList>
            <person name="Tuo L."/>
        </authorList>
    </citation>
    <scope>NUCLEOTIDE SEQUENCE</scope>
    <source>
        <strain evidence="3">CBK1P-4</strain>
    </source>
</reference>
<proteinExistence type="predicted"/>
<gene>
    <name evidence="3" type="ORF">LZD57_03685</name>
</gene>
<feature type="chain" id="PRO_5040862429" evidence="2">
    <location>
        <begin position="24"/>
        <end position="246"/>
    </location>
</feature>
<dbReference type="AlphaFoldDB" id="A0A9X1NWX8"/>
<feature type="compositionally biased region" description="Low complexity" evidence="1">
    <location>
        <begin position="43"/>
        <end position="86"/>
    </location>
</feature>